<comment type="caution">
    <text evidence="2">The sequence shown here is derived from an EMBL/GenBank/DDBJ whole genome shotgun (WGS) entry which is preliminary data.</text>
</comment>
<dbReference type="EMBL" id="LMWI01000002">
    <property type="protein sequence ID" value="KUJ46731.1"/>
    <property type="molecule type" value="Genomic_DNA"/>
</dbReference>
<evidence type="ECO:0000256" key="1">
    <source>
        <dbReference type="SAM" id="MobiDB-lite"/>
    </source>
</evidence>
<keyword evidence="3" id="KW-1185">Reference proteome</keyword>
<dbReference type="InterPro" id="IPR036514">
    <property type="entry name" value="SGNH_hydro_sf"/>
</dbReference>
<dbReference type="Gene3D" id="3.40.50.1110">
    <property type="entry name" value="SGNH hydrolase"/>
    <property type="match status" value="1"/>
</dbReference>
<organism evidence="2 3">
    <name type="scientific">Micromonospora maris</name>
    <dbReference type="NCBI Taxonomy" id="1003110"/>
    <lineage>
        <taxon>Bacteria</taxon>
        <taxon>Bacillati</taxon>
        <taxon>Actinomycetota</taxon>
        <taxon>Actinomycetes</taxon>
        <taxon>Micromonosporales</taxon>
        <taxon>Micromonosporaceae</taxon>
        <taxon>Micromonospora</taxon>
    </lineage>
</organism>
<dbReference type="RefSeq" id="WP_013736335.1">
    <property type="nucleotide sequence ID" value="NZ_LMWI01000002.1"/>
</dbReference>
<dbReference type="OMA" id="YDEFMYL"/>
<feature type="region of interest" description="Disordered" evidence="1">
    <location>
        <begin position="179"/>
        <end position="201"/>
    </location>
</feature>
<sequence>MKLQREILTPQMLQYDDFSSRGETEYVPYLMYFNRPNYRSDAINTDRLGFRISHSATEQASVGSSVPEGPVRLLVGGSVPLGYGSTSDAATMASRLWTEHAPSRPWLTYAGHCYNSTQELLLFLLYRHLLPPVEEIVIFSGFNTLVMSRLVEMHRADQGPFYFCGEFFEQMEEVKSRHRKSSRGFGRRNKPTVPAWPSPDEVRPELDDAIASAVDLVGRHLDSWQVLAAATGARVSFVLQPLATWLREETAPQEKLIFDELDRISKLGTWEALYGDVASVEAGQRYADALAPACEKRGVRFVNLNPVLRAAVTDQTWLYVDRAHLTDEGNDIVAALLAEQLGLS</sequence>
<evidence type="ECO:0000313" key="3">
    <source>
        <dbReference type="Proteomes" id="UP000053246"/>
    </source>
</evidence>
<accession>A0A9X0I4K6</accession>
<dbReference type="AlphaFoldDB" id="A0A9X0I4K6"/>
<evidence type="ECO:0000313" key="2">
    <source>
        <dbReference type="EMBL" id="KUJ46731.1"/>
    </source>
</evidence>
<gene>
    <name evidence="2" type="ORF">ADL17_28060</name>
</gene>
<name>A0A9X0I4K6_9ACTN</name>
<dbReference type="SUPFAM" id="SSF52266">
    <property type="entry name" value="SGNH hydrolase"/>
    <property type="match status" value="1"/>
</dbReference>
<dbReference type="Proteomes" id="UP000053246">
    <property type="component" value="Unassembled WGS sequence"/>
</dbReference>
<protein>
    <submittedName>
        <fullName evidence="2">Inducer of phenazine A</fullName>
    </submittedName>
</protein>
<proteinExistence type="predicted"/>
<reference evidence="2 3" key="1">
    <citation type="submission" date="2015-10" db="EMBL/GenBank/DDBJ databases">
        <authorList>
            <person name="Ju K.-S."/>
            <person name="Doroghazi J.R."/>
            <person name="Metcalf W.W."/>
        </authorList>
    </citation>
    <scope>NUCLEOTIDE SEQUENCE [LARGE SCALE GENOMIC DNA]</scope>
    <source>
        <strain evidence="2 3">NRRL B-24793</strain>
    </source>
</reference>
<feature type="compositionally biased region" description="Basic residues" evidence="1">
    <location>
        <begin position="179"/>
        <end position="190"/>
    </location>
</feature>